<name>A0A915KM95_ROMCU</name>
<dbReference type="Proteomes" id="UP000887565">
    <property type="component" value="Unplaced"/>
</dbReference>
<sequence>MMSESYCKEEKMVISSTTFWVNNLAALHKDAFWQKFPMLDRVE</sequence>
<accession>A0A915KM95</accession>
<proteinExistence type="predicted"/>
<evidence type="ECO:0000313" key="1">
    <source>
        <dbReference type="Proteomes" id="UP000887565"/>
    </source>
</evidence>
<reference evidence="2" key="1">
    <citation type="submission" date="2022-11" db="UniProtKB">
        <authorList>
            <consortium name="WormBaseParasite"/>
        </authorList>
    </citation>
    <scope>IDENTIFICATION</scope>
</reference>
<dbReference type="AlphaFoldDB" id="A0A915KM95"/>
<evidence type="ECO:0000313" key="2">
    <source>
        <dbReference type="WBParaSite" id="nRc.2.0.1.t39962-RA"/>
    </source>
</evidence>
<organism evidence="1 2">
    <name type="scientific">Romanomermis culicivorax</name>
    <name type="common">Nematode worm</name>
    <dbReference type="NCBI Taxonomy" id="13658"/>
    <lineage>
        <taxon>Eukaryota</taxon>
        <taxon>Metazoa</taxon>
        <taxon>Ecdysozoa</taxon>
        <taxon>Nematoda</taxon>
        <taxon>Enoplea</taxon>
        <taxon>Dorylaimia</taxon>
        <taxon>Mermithida</taxon>
        <taxon>Mermithoidea</taxon>
        <taxon>Mermithidae</taxon>
        <taxon>Romanomermis</taxon>
    </lineage>
</organism>
<dbReference type="WBParaSite" id="nRc.2.0.1.t39962-RA">
    <property type="protein sequence ID" value="nRc.2.0.1.t39962-RA"/>
    <property type="gene ID" value="nRc.2.0.1.g39962"/>
</dbReference>
<keyword evidence="1" id="KW-1185">Reference proteome</keyword>
<protein>
    <submittedName>
        <fullName evidence="2">Uncharacterized protein</fullName>
    </submittedName>
</protein>